<dbReference type="PANTHER" id="PTHR21083:SF0">
    <property type="entry name" value="DYNEIN AXONEMAL ASSEMBLY FACTOR 6"/>
    <property type="match status" value="1"/>
</dbReference>
<dbReference type="Proteomes" id="UP001186944">
    <property type="component" value="Unassembled WGS sequence"/>
</dbReference>
<dbReference type="AlphaFoldDB" id="A0AA88YI06"/>
<feature type="domain" description="PIH1D1/2/3 CS-like" evidence="2">
    <location>
        <begin position="144"/>
        <end position="236"/>
    </location>
</feature>
<dbReference type="InterPro" id="IPR008978">
    <property type="entry name" value="HSP20-like_chaperone"/>
</dbReference>
<dbReference type="GO" id="GO:0045505">
    <property type="term" value="F:dynein intermediate chain binding"/>
    <property type="evidence" value="ECO:0007669"/>
    <property type="project" value="TreeGrafter"/>
</dbReference>
<evidence type="ECO:0000313" key="3">
    <source>
        <dbReference type="EMBL" id="KAK3099778.1"/>
    </source>
</evidence>
<keyword evidence="4" id="KW-1185">Reference proteome</keyword>
<dbReference type="InterPro" id="IPR026697">
    <property type="entry name" value="DNAAF6"/>
</dbReference>
<dbReference type="Pfam" id="PF18201">
    <property type="entry name" value="PIH1_CS"/>
    <property type="match status" value="1"/>
</dbReference>
<protein>
    <recommendedName>
        <fullName evidence="2">PIH1D1/2/3 CS-like domain-containing protein</fullName>
    </recommendedName>
</protein>
<dbReference type="InterPro" id="IPR041442">
    <property type="entry name" value="PIH1D1/2/3_CS-like"/>
</dbReference>
<dbReference type="GO" id="GO:0070286">
    <property type="term" value="P:axonemal dynein complex assembly"/>
    <property type="evidence" value="ECO:0007669"/>
    <property type="project" value="InterPro"/>
</dbReference>
<dbReference type="Gene3D" id="2.60.40.790">
    <property type="match status" value="1"/>
</dbReference>
<dbReference type="SUPFAM" id="SSF49764">
    <property type="entry name" value="HSP20-like chaperones"/>
    <property type="match status" value="1"/>
</dbReference>
<comment type="similarity">
    <text evidence="1">Belongs to the PIH1 family.</text>
</comment>
<dbReference type="GO" id="GO:0005737">
    <property type="term" value="C:cytoplasm"/>
    <property type="evidence" value="ECO:0007669"/>
    <property type="project" value="TreeGrafter"/>
</dbReference>
<evidence type="ECO:0000259" key="2">
    <source>
        <dbReference type="Pfam" id="PF18201"/>
    </source>
</evidence>
<sequence>MNSSVLADSYKLSPARGDRDHRGEERLISVVLNKETFESFEDKFVCPNSLLEISLSGDEKGPWSKLDDDVLSDLYKAPMGVLFKTFPQTKYIRLQCIPINEDCQQDSTNNAITTGSTPRNAFQVLMDASKSTTNHTVPRKKRSRYEILFKQSVTSEDMFLQMGNKTPATSSCEDMVVKVMLPGTRAADMTVDVKKKFLDLRTPKYKLGLHLPHPVDDKSGKAQWDNKKETLSVTLRMMREYDLFNF</sequence>
<proteinExistence type="inferred from homology"/>
<organism evidence="3 4">
    <name type="scientific">Pinctada imbricata</name>
    <name type="common">Atlantic pearl-oyster</name>
    <name type="synonym">Pinctada martensii</name>
    <dbReference type="NCBI Taxonomy" id="66713"/>
    <lineage>
        <taxon>Eukaryota</taxon>
        <taxon>Metazoa</taxon>
        <taxon>Spiralia</taxon>
        <taxon>Lophotrochozoa</taxon>
        <taxon>Mollusca</taxon>
        <taxon>Bivalvia</taxon>
        <taxon>Autobranchia</taxon>
        <taxon>Pteriomorphia</taxon>
        <taxon>Pterioida</taxon>
        <taxon>Pterioidea</taxon>
        <taxon>Pteriidae</taxon>
        <taxon>Pinctada</taxon>
    </lineage>
</organism>
<name>A0AA88YI06_PINIB</name>
<accession>A0AA88YI06</accession>
<gene>
    <name evidence="3" type="ORF">FSP39_009503</name>
</gene>
<dbReference type="EMBL" id="VSWD01000006">
    <property type="protein sequence ID" value="KAK3099778.1"/>
    <property type="molecule type" value="Genomic_DNA"/>
</dbReference>
<dbReference type="PANTHER" id="PTHR21083">
    <property type="entry name" value="TWISTER"/>
    <property type="match status" value="1"/>
</dbReference>
<comment type="caution">
    <text evidence="3">The sequence shown here is derived from an EMBL/GenBank/DDBJ whole genome shotgun (WGS) entry which is preliminary data.</text>
</comment>
<reference evidence="3" key="1">
    <citation type="submission" date="2019-08" db="EMBL/GenBank/DDBJ databases">
        <title>The improved chromosome-level genome for the pearl oyster Pinctada fucata martensii using PacBio sequencing and Hi-C.</title>
        <authorList>
            <person name="Zheng Z."/>
        </authorList>
    </citation>
    <scope>NUCLEOTIDE SEQUENCE</scope>
    <source>
        <strain evidence="3">ZZ-2019</strain>
        <tissue evidence="3">Adductor muscle</tissue>
    </source>
</reference>
<evidence type="ECO:0000313" key="4">
    <source>
        <dbReference type="Proteomes" id="UP001186944"/>
    </source>
</evidence>
<evidence type="ECO:0000256" key="1">
    <source>
        <dbReference type="ARBA" id="ARBA00008511"/>
    </source>
</evidence>
<dbReference type="GO" id="GO:0051087">
    <property type="term" value="F:protein-folding chaperone binding"/>
    <property type="evidence" value="ECO:0007669"/>
    <property type="project" value="InterPro"/>
</dbReference>